<evidence type="ECO:0000313" key="4">
    <source>
        <dbReference type="WBParaSite" id="nRc.2.0.1.t18026-RA"/>
    </source>
</evidence>
<proteinExistence type="predicted"/>
<keyword evidence="1" id="KW-1133">Transmembrane helix</keyword>
<protein>
    <submittedName>
        <fullName evidence="4">Transmembrane protein</fullName>
    </submittedName>
</protein>
<evidence type="ECO:0000313" key="3">
    <source>
        <dbReference type="Proteomes" id="UP000887565"/>
    </source>
</evidence>
<dbReference type="AlphaFoldDB" id="A0A915IW56"/>
<dbReference type="OMA" id="LRNDDPC"/>
<feature type="transmembrane region" description="Helical" evidence="1">
    <location>
        <begin position="52"/>
        <end position="72"/>
    </location>
</feature>
<feature type="transmembrane region" description="Helical" evidence="1">
    <location>
        <begin position="93"/>
        <end position="112"/>
    </location>
</feature>
<keyword evidence="1" id="KW-0472">Membrane</keyword>
<dbReference type="Proteomes" id="UP000887565">
    <property type="component" value="Unplaced"/>
</dbReference>
<dbReference type="InterPro" id="IPR055120">
    <property type="entry name" value="Chs-1/2_IV_N"/>
</dbReference>
<feature type="transmembrane region" description="Helical" evidence="1">
    <location>
        <begin position="166"/>
        <end position="187"/>
    </location>
</feature>
<reference evidence="4" key="1">
    <citation type="submission" date="2022-11" db="UniProtKB">
        <authorList>
            <consortium name="WormBaseParasite"/>
        </authorList>
    </citation>
    <scope>IDENTIFICATION</scope>
</reference>
<evidence type="ECO:0000256" key="1">
    <source>
        <dbReference type="SAM" id="Phobius"/>
    </source>
</evidence>
<feature type="transmembrane region" description="Helical" evidence="1">
    <location>
        <begin position="256"/>
        <end position="277"/>
    </location>
</feature>
<keyword evidence="1" id="KW-0812">Transmembrane</keyword>
<feature type="transmembrane region" description="Helical" evidence="1">
    <location>
        <begin position="118"/>
        <end position="136"/>
    </location>
</feature>
<evidence type="ECO:0000259" key="2">
    <source>
        <dbReference type="Pfam" id="PF23000"/>
    </source>
</evidence>
<feature type="transmembrane region" description="Helical" evidence="1">
    <location>
        <begin position="228"/>
        <end position="249"/>
    </location>
</feature>
<name>A0A915IW56_ROMCU</name>
<keyword evidence="3" id="KW-1185">Reference proteome</keyword>
<feature type="transmembrane region" description="Helical" evidence="1">
    <location>
        <begin position="317"/>
        <end position="334"/>
    </location>
</feature>
<feature type="domain" description="Chitin synthase chs-1/2 N-terminal putative transporter" evidence="2">
    <location>
        <begin position="19"/>
        <end position="287"/>
    </location>
</feature>
<feature type="transmembrane region" description="Helical" evidence="1">
    <location>
        <begin position="23"/>
        <end position="46"/>
    </location>
</feature>
<sequence length="346" mass="40041">MLTFVRSIRVVCFKFVPTPKLKIVFYFLILELTRSIGVCILIFGVLPQLDAIRGFMLLACLASVPSFLNFLTKLSANMDQERPLSKGRFAVNVVDFVCFLCQMTGLFVWSIFDHSLSLELRITIPVALVLTSLLWWENFVSRASMSGILSNLGRFKDRLRRCRYKLMLISVPCKCLASLVCMCVFGIRTHSSFHLFDLNNPFEIYSMNKTGPNVDLVKLAKSEQSNHAMWLCISFLLFSWVCFELAKFACKVKMDWFSVAMPLVLSMPVALTVLVSFCEEKRQQSCYRVPWIDEKLFWFCGYGRNVSDGLLLEHMGWIWPFWFFSYLWVVSHVFTQKIGRLNRSDT</sequence>
<dbReference type="Pfam" id="PF23000">
    <property type="entry name" value="ChitinSynthase_IV_N"/>
    <property type="match status" value="1"/>
</dbReference>
<organism evidence="3 4">
    <name type="scientific">Romanomermis culicivorax</name>
    <name type="common">Nematode worm</name>
    <dbReference type="NCBI Taxonomy" id="13658"/>
    <lineage>
        <taxon>Eukaryota</taxon>
        <taxon>Metazoa</taxon>
        <taxon>Ecdysozoa</taxon>
        <taxon>Nematoda</taxon>
        <taxon>Enoplea</taxon>
        <taxon>Dorylaimia</taxon>
        <taxon>Mermithida</taxon>
        <taxon>Mermithoidea</taxon>
        <taxon>Mermithidae</taxon>
        <taxon>Romanomermis</taxon>
    </lineage>
</organism>
<accession>A0A915IW56</accession>
<dbReference type="WBParaSite" id="nRc.2.0.1.t18026-RA">
    <property type="protein sequence ID" value="nRc.2.0.1.t18026-RA"/>
    <property type="gene ID" value="nRc.2.0.1.g18026"/>
</dbReference>